<proteinExistence type="predicted"/>
<accession>A0ACC4BXG3</accession>
<evidence type="ECO:0000313" key="2">
    <source>
        <dbReference type="Proteomes" id="UP000309997"/>
    </source>
</evidence>
<feature type="non-terminal residue" evidence="1">
    <location>
        <position position="1"/>
    </location>
</feature>
<reference evidence="1 2" key="1">
    <citation type="journal article" date="2024" name="Plant Biotechnol. J.">
        <title>Genome and CRISPR/Cas9 system of a widespread forest tree (Populus alba) in the world.</title>
        <authorList>
            <person name="Liu Y.J."/>
            <person name="Jiang P.F."/>
            <person name="Han X.M."/>
            <person name="Li X.Y."/>
            <person name="Wang H.M."/>
            <person name="Wang Y.J."/>
            <person name="Wang X.X."/>
            <person name="Zeng Q.Y."/>
        </authorList>
    </citation>
    <scope>NUCLEOTIDE SEQUENCE [LARGE SCALE GENOMIC DNA]</scope>
    <source>
        <strain evidence="2">cv. PAL-ZL1</strain>
    </source>
</reference>
<protein>
    <submittedName>
        <fullName evidence="1">Uncharacterized protein</fullName>
    </submittedName>
</protein>
<evidence type="ECO:0000313" key="1">
    <source>
        <dbReference type="EMBL" id="KAL3582931.1"/>
    </source>
</evidence>
<sequence length="72" mass="7458">GKAPAISSSEGICTSDYNPPIINNGKESVGAVLYRKDPNVVLVGTTTIRGQKKNSSRASGNGRVPPPPLPPM</sequence>
<name>A0ACC4BXG3_POPAL</name>
<gene>
    <name evidence="1" type="ORF">D5086_017263</name>
</gene>
<dbReference type="EMBL" id="RCHU02000008">
    <property type="protein sequence ID" value="KAL3582931.1"/>
    <property type="molecule type" value="Genomic_DNA"/>
</dbReference>
<organism evidence="1 2">
    <name type="scientific">Populus alba</name>
    <name type="common">White poplar</name>
    <dbReference type="NCBI Taxonomy" id="43335"/>
    <lineage>
        <taxon>Eukaryota</taxon>
        <taxon>Viridiplantae</taxon>
        <taxon>Streptophyta</taxon>
        <taxon>Embryophyta</taxon>
        <taxon>Tracheophyta</taxon>
        <taxon>Spermatophyta</taxon>
        <taxon>Magnoliopsida</taxon>
        <taxon>eudicotyledons</taxon>
        <taxon>Gunneridae</taxon>
        <taxon>Pentapetalae</taxon>
        <taxon>rosids</taxon>
        <taxon>fabids</taxon>
        <taxon>Malpighiales</taxon>
        <taxon>Salicaceae</taxon>
        <taxon>Saliceae</taxon>
        <taxon>Populus</taxon>
    </lineage>
</organism>
<comment type="caution">
    <text evidence="1">The sequence shown here is derived from an EMBL/GenBank/DDBJ whole genome shotgun (WGS) entry which is preliminary data.</text>
</comment>
<keyword evidence="2" id="KW-1185">Reference proteome</keyword>
<dbReference type="Proteomes" id="UP000309997">
    <property type="component" value="Unassembled WGS sequence"/>
</dbReference>